<comment type="caution">
    <text evidence="2">The sequence shown here is derived from an EMBL/GenBank/DDBJ whole genome shotgun (WGS) entry which is preliminary data.</text>
</comment>
<organism evidence="2 3">
    <name type="scientific">Paramagnetospirillum marisnigri</name>
    <dbReference type="NCBI Taxonomy" id="1285242"/>
    <lineage>
        <taxon>Bacteria</taxon>
        <taxon>Pseudomonadati</taxon>
        <taxon>Pseudomonadota</taxon>
        <taxon>Alphaproteobacteria</taxon>
        <taxon>Rhodospirillales</taxon>
        <taxon>Magnetospirillaceae</taxon>
        <taxon>Paramagnetospirillum</taxon>
    </lineage>
</organism>
<dbReference type="Proteomes" id="UP000078428">
    <property type="component" value="Unassembled WGS sequence"/>
</dbReference>
<dbReference type="InterPro" id="IPR003018">
    <property type="entry name" value="GAF"/>
</dbReference>
<sequence length="172" mass="19661">MELPSNEAERLGTLVNYGILDTEFEESFDRIVRTAATVFDVPVALVSLIDTNRQWSKAMIGTDARETAREISFCTHAILDTDVLMVPDASRDERFAANPLVTGKPGIRFYAGAPLLTPDNYALGTVCIFDRRVRRGLDPHQRQVLQDLAAMVMEMLEFRRCRRQWERQQTQR</sequence>
<evidence type="ECO:0000259" key="1">
    <source>
        <dbReference type="SMART" id="SM00065"/>
    </source>
</evidence>
<dbReference type="STRING" id="1285242.A6A04_18195"/>
<dbReference type="OrthoDB" id="315417at2"/>
<evidence type="ECO:0000313" key="3">
    <source>
        <dbReference type="Proteomes" id="UP000078428"/>
    </source>
</evidence>
<dbReference type="SMART" id="SM00065">
    <property type="entry name" value="GAF"/>
    <property type="match status" value="1"/>
</dbReference>
<dbReference type="EMBL" id="LWQT01000053">
    <property type="protein sequence ID" value="OAN50524.1"/>
    <property type="molecule type" value="Genomic_DNA"/>
</dbReference>
<dbReference type="SUPFAM" id="SSF55781">
    <property type="entry name" value="GAF domain-like"/>
    <property type="match status" value="1"/>
</dbReference>
<reference evidence="2 3" key="1">
    <citation type="submission" date="2016-04" db="EMBL/GenBank/DDBJ databases">
        <title>Draft genome sequence of freshwater magnetotactic bacteria Magnetospirillum marisnigri SP-1 and Magnetospirillum moscoviense BB-1.</title>
        <authorList>
            <person name="Koziaeva V."/>
            <person name="Dziuba M.V."/>
            <person name="Ivanov T.M."/>
            <person name="Kuznetsov B."/>
            <person name="Grouzdev D.S."/>
        </authorList>
    </citation>
    <scope>NUCLEOTIDE SEQUENCE [LARGE SCALE GENOMIC DNA]</scope>
    <source>
        <strain evidence="2 3">SP-1</strain>
    </source>
</reference>
<dbReference type="AlphaFoldDB" id="A0A178MRF4"/>
<dbReference type="RefSeq" id="WP_068492277.1">
    <property type="nucleotide sequence ID" value="NZ_LWQT01000053.1"/>
</dbReference>
<dbReference type="InterPro" id="IPR029016">
    <property type="entry name" value="GAF-like_dom_sf"/>
</dbReference>
<name>A0A178MRF4_9PROT</name>
<accession>A0A178MRF4</accession>
<dbReference type="PANTHER" id="PTHR43102:SF2">
    <property type="entry name" value="GAF DOMAIN-CONTAINING PROTEIN"/>
    <property type="match status" value="1"/>
</dbReference>
<dbReference type="PANTHER" id="PTHR43102">
    <property type="entry name" value="SLR1143 PROTEIN"/>
    <property type="match status" value="1"/>
</dbReference>
<evidence type="ECO:0000313" key="2">
    <source>
        <dbReference type="EMBL" id="OAN50524.1"/>
    </source>
</evidence>
<dbReference type="Gene3D" id="3.30.450.40">
    <property type="match status" value="1"/>
</dbReference>
<feature type="domain" description="GAF" evidence="1">
    <location>
        <begin position="23"/>
        <end position="166"/>
    </location>
</feature>
<gene>
    <name evidence="2" type="ORF">A6A04_18195</name>
</gene>
<protein>
    <recommendedName>
        <fullName evidence="1">GAF domain-containing protein</fullName>
    </recommendedName>
</protein>
<keyword evidence="3" id="KW-1185">Reference proteome</keyword>
<dbReference type="Pfam" id="PF01590">
    <property type="entry name" value="GAF"/>
    <property type="match status" value="1"/>
</dbReference>
<proteinExistence type="predicted"/>